<evidence type="ECO:0000313" key="5">
    <source>
        <dbReference type="Proteomes" id="UP001159427"/>
    </source>
</evidence>
<feature type="region of interest" description="Disordered" evidence="2">
    <location>
        <begin position="1"/>
        <end position="21"/>
    </location>
</feature>
<evidence type="ECO:0000256" key="1">
    <source>
        <dbReference type="PROSITE-ProRule" id="PRU00325"/>
    </source>
</evidence>
<keyword evidence="1" id="KW-0863">Zinc-finger</keyword>
<dbReference type="EMBL" id="CALNXI010000203">
    <property type="protein sequence ID" value="CAH3022035.1"/>
    <property type="molecule type" value="Genomic_DNA"/>
</dbReference>
<evidence type="ECO:0000256" key="2">
    <source>
        <dbReference type="SAM" id="MobiDB-lite"/>
    </source>
</evidence>
<comment type="caution">
    <text evidence="4">The sequence shown here is derived from an EMBL/GenBank/DDBJ whole genome shotgun (WGS) entry which is preliminary data.</text>
</comment>
<gene>
    <name evidence="4" type="ORF">PEVE_00013868</name>
</gene>
<proteinExistence type="predicted"/>
<name>A0ABN8LXJ6_9CNID</name>
<keyword evidence="1" id="KW-0862">Zinc</keyword>
<sequence>VRNIAAHGSVSSRLSQSLTEEDIPGASLQGRNATALKTDELRFWLNCRGDPAKGVLEYVASDRDKDVVDPDKNLIYTRRKATQEQLAQSDAMPEEKMDLHISKSGKNFDRNKQNHAVPTSMKKAKTFLDDEYLKDLTCAMSGVVKYASCTCVAGSVGFCNHVLAVMMKLCKFSLYCCQDIKDLENESDMTQVKACTSSLQLWHRPVRGDKIKPQPVMELEVKKSNIDTEYNPDSGVRCLLHEARKNLGTQASDEALLKNKLQEINPKFALSQIMSTGGTNLQETKFGKCPSGSYASYQLQFTESNFQVFCNIDSVPRVDSNDEQNVISVYPPFPLQQSEQYKKPDDLSRNQEALLDHLIVDEAKL</sequence>
<evidence type="ECO:0000259" key="3">
    <source>
        <dbReference type="PROSITE" id="PS50966"/>
    </source>
</evidence>
<feature type="compositionally biased region" description="Polar residues" evidence="2">
    <location>
        <begin position="9"/>
        <end position="18"/>
    </location>
</feature>
<evidence type="ECO:0000313" key="4">
    <source>
        <dbReference type="EMBL" id="CAH3022035.1"/>
    </source>
</evidence>
<dbReference type="Proteomes" id="UP001159427">
    <property type="component" value="Unassembled WGS sequence"/>
</dbReference>
<feature type="non-terminal residue" evidence="4">
    <location>
        <position position="1"/>
    </location>
</feature>
<keyword evidence="5" id="KW-1185">Reference proteome</keyword>
<dbReference type="InterPro" id="IPR007527">
    <property type="entry name" value="Znf_SWIM"/>
</dbReference>
<accession>A0ABN8LXJ6</accession>
<reference evidence="4 5" key="1">
    <citation type="submission" date="2022-05" db="EMBL/GenBank/DDBJ databases">
        <authorList>
            <consortium name="Genoscope - CEA"/>
            <person name="William W."/>
        </authorList>
    </citation>
    <scope>NUCLEOTIDE SEQUENCE [LARGE SCALE GENOMIC DNA]</scope>
</reference>
<dbReference type="PROSITE" id="PS50966">
    <property type="entry name" value="ZF_SWIM"/>
    <property type="match status" value="1"/>
</dbReference>
<organism evidence="4 5">
    <name type="scientific">Porites evermanni</name>
    <dbReference type="NCBI Taxonomy" id="104178"/>
    <lineage>
        <taxon>Eukaryota</taxon>
        <taxon>Metazoa</taxon>
        <taxon>Cnidaria</taxon>
        <taxon>Anthozoa</taxon>
        <taxon>Hexacorallia</taxon>
        <taxon>Scleractinia</taxon>
        <taxon>Fungiina</taxon>
        <taxon>Poritidae</taxon>
        <taxon>Porites</taxon>
    </lineage>
</organism>
<protein>
    <recommendedName>
        <fullName evidence="3">SWIM-type domain-containing protein</fullName>
    </recommendedName>
</protein>
<feature type="domain" description="SWIM-type" evidence="3">
    <location>
        <begin position="134"/>
        <end position="170"/>
    </location>
</feature>
<keyword evidence="1" id="KW-0479">Metal-binding</keyword>